<dbReference type="FunFam" id="3.30.980.10:FF:000004">
    <property type="entry name" value="Alanine--tRNA ligase, cytoplasmic"/>
    <property type="match status" value="1"/>
</dbReference>
<dbReference type="FunFam" id="3.30.54.20:FF:000001">
    <property type="entry name" value="Alanine--tRNA ligase"/>
    <property type="match status" value="1"/>
</dbReference>
<protein>
    <recommendedName>
        <fullName evidence="12">Alanine--tRNA ligase</fullName>
        <ecNumber evidence="12">6.1.1.7</ecNumber>
    </recommendedName>
    <alternativeName>
        <fullName evidence="12">Alanyl-tRNA synthetase</fullName>
        <shortName evidence="12">AlaRS</shortName>
    </alternativeName>
</protein>
<dbReference type="InterPro" id="IPR002318">
    <property type="entry name" value="Ala-tRNA-lgiase_IIc"/>
</dbReference>
<dbReference type="AlphaFoldDB" id="A0A7C4AJS4"/>
<keyword evidence="6 12" id="KW-0547">Nucleotide-binding</keyword>
<organism evidence="15">
    <name type="scientific">Thermodesulfovibrio aggregans</name>
    <dbReference type="NCBI Taxonomy" id="86166"/>
    <lineage>
        <taxon>Bacteria</taxon>
        <taxon>Pseudomonadati</taxon>
        <taxon>Nitrospirota</taxon>
        <taxon>Thermodesulfovibrionia</taxon>
        <taxon>Thermodesulfovibrionales</taxon>
        <taxon>Thermodesulfovibrionaceae</taxon>
        <taxon>Thermodesulfovibrio</taxon>
    </lineage>
</organism>
<dbReference type="InterPro" id="IPR050058">
    <property type="entry name" value="Ala-tRNA_ligase"/>
</dbReference>
<dbReference type="PANTHER" id="PTHR11777:SF9">
    <property type="entry name" value="ALANINE--TRNA LIGASE, CYTOPLASMIC"/>
    <property type="match status" value="1"/>
</dbReference>
<comment type="subcellular location">
    <subcellularLocation>
        <location evidence="1 12">Cytoplasm</location>
    </subcellularLocation>
</comment>
<evidence type="ECO:0000256" key="3">
    <source>
        <dbReference type="ARBA" id="ARBA00022555"/>
    </source>
</evidence>
<dbReference type="InterPro" id="IPR003156">
    <property type="entry name" value="DHHA1_dom"/>
</dbReference>
<dbReference type="Gene3D" id="3.30.930.10">
    <property type="entry name" value="Bira Bifunctional Protein, Domain 2"/>
    <property type="match status" value="1"/>
</dbReference>
<dbReference type="Pfam" id="PF01411">
    <property type="entry name" value="tRNA-synt_2c"/>
    <property type="match status" value="1"/>
</dbReference>
<feature type="binding site" evidence="12">
    <location>
        <position position="668"/>
    </location>
    <ligand>
        <name>Zn(2+)</name>
        <dbReference type="ChEBI" id="CHEBI:29105"/>
    </ligand>
</feature>
<dbReference type="InterPro" id="IPR018164">
    <property type="entry name" value="Ala-tRNA-synth_IIc_N"/>
</dbReference>
<dbReference type="SUPFAM" id="SSF101353">
    <property type="entry name" value="Putative anticodon-binding domain of alanyl-tRNA synthetase (AlaRS)"/>
    <property type="match status" value="1"/>
</dbReference>
<dbReference type="GO" id="GO:0002161">
    <property type="term" value="F:aminoacyl-tRNA deacylase activity"/>
    <property type="evidence" value="ECO:0007669"/>
    <property type="project" value="TreeGrafter"/>
</dbReference>
<dbReference type="GO" id="GO:0000049">
    <property type="term" value="F:tRNA binding"/>
    <property type="evidence" value="ECO:0007669"/>
    <property type="project" value="UniProtKB-KW"/>
</dbReference>
<sequence>MHSSEIRRLFLDYFISKGHELVKSSPLIPKDDPTLLFTNAGMVQFKRVFLGEEQRPYRRATSCQKCMRAGGKHSDLENVGFTARHHTFFEMLGNFSFGDYFKKEAIVYAWQLLTEYFNLPKEKIWVSIYKEDDEAGEIWEKDIGIPRNRIVALSEKDNFWQMGDTGPCGPCSEVIIDQGEDFGCGRPDCSVGCDCDRFLELWNLVFMQYNRDENGNLTPLPKPSIDTGMGLERITALMQGKKTNFDTDLFEPIISEICSTLNVSYGRERKTDISIKVIADHIRAATFLIAEGLIPSNEGRGYVLRRIIRRAGRHIKLLGYDKIAFYRFVEPVVATLGDIYSEIAMERERIEKIIKVEEERFIRSLERAQQIFDDIMEKLKKSGSKVISGEDIFKLYDTFGLPFDLIREMAQDSELLLDETGFQKELEKQRERARAAQKVEEMAVSEVYKKLSLEAGVLRFTGYTDYEAETTVYAIVKNGERVKEIQKDEKGEVFLVETPFYAESGGQVGDMGLILSHSGKAEVFDTKKISGLHCHKVKVIQGSFKEGDRVFAKIDIERRKAIMRNHTATHLLHSALRAVLGEHVKQAGSLVAPDKLRFDFTHFEAVSDNELREIESIVNEKILENLPVNVEIKSLHEALNEGVTALFEDKYEDTVRVVKISGFSKELCGGTHCSNTGEIGIFCILSEGSVASGIRRIEAVTAKEAFKYISFLKEELKNISLLLKTSQPLKGVERLLTELKERQQEIERLKNKLLTQNIDEIVKQAREIDGIKALAVKLEGVDVRSLRTLSDKLKEKIHPAVILLASNVDGQGILLISVTRDATDRYDAGKLLKDIAQAVGGKGGGKKDMAQGGCPDGEAVDRAVEIFYKVISKGL</sequence>
<keyword evidence="3 12" id="KW-0820">tRNA-binding</keyword>
<evidence type="ECO:0000256" key="9">
    <source>
        <dbReference type="ARBA" id="ARBA00022884"/>
    </source>
</evidence>
<evidence type="ECO:0000256" key="1">
    <source>
        <dbReference type="ARBA" id="ARBA00004496"/>
    </source>
</evidence>
<evidence type="ECO:0000313" key="15">
    <source>
        <dbReference type="EMBL" id="HGG99820.1"/>
    </source>
</evidence>
<comment type="caution">
    <text evidence="15">The sequence shown here is derived from an EMBL/GenBank/DDBJ whole genome shotgun (WGS) entry which is preliminary data.</text>
</comment>
<comment type="catalytic activity">
    <reaction evidence="12">
        <text>tRNA(Ala) + L-alanine + ATP = L-alanyl-tRNA(Ala) + AMP + diphosphate</text>
        <dbReference type="Rhea" id="RHEA:12540"/>
        <dbReference type="Rhea" id="RHEA-COMP:9657"/>
        <dbReference type="Rhea" id="RHEA-COMP:9923"/>
        <dbReference type="ChEBI" id="CHEBI:30616"/>
        <dbReference type="ChEBI" id="CHEBI:33019"/>
        <dbReference type="ChEBI" id="CHEBI:57972"/>
        <dbReference type="ChEBI" id="CHEBI:78442"/>
        <dbReference type="ChEBI" id="CHEBI:78497"/>
        <dbReference type="ChEBI" id="CHEBI:456215"/>
        <dbReference type="EC" id="6.1.1.7"/>
    </reaction>
</comment>
<dbReference type="SUPFAM" id="SSF55681">
    <property type="entry name" value="Class II aaRS and biotin synthetases"/>
    <property type="match status" value="1"/>
</dbReference>
<dbReference type="FunFam" id="3.10.310.40:FF:000001">
    <property type="entry name" value="Alanine--tRNA ligase"/>
    <property type="match status" value="1"/>
</dbReference>
<evidence type="ECO:0000256" key="11">
    <source>
        <dbReference type="ARBA" id="ARBA00023146"/>
    </source>
</evidence>
<keyword evidence="8 12" id="KW-0067">ATP-binding</keyword>
<accession>A0A7C4AJS4</accession>
<evidence type="ECO:0000256" key="13">
    <source>
        <dbReference type="SAM" id="Coils"/>
    </source>
</evidence>
<comment type="domain">
    <text evidence="12">Consists of three domains; the N-terminal catalytic domain, the editing domain and the C-terminal C-Ala domain. The editing domain removes incorrectly charged amino acids, while the C-Ala domain, along with tRNA(Ala), serves as a bridge to cooperatively bring together the editing and aminoacylation centers thus stimulating deacylation of misacylated tRNAs.</text>
</comment>
<dbReference type="GO" id="GO:0008270">
    <property type="term" value="F:zinc ion binding"/>
    <property type="evidence" value="ECO:0007669"/>
    <property type="project" value="UniProtKB-UniRule"/>
</dbReference>
<keyword evidence="12" id="KW-0963">Cytoplasm</keyword>
<evidence type="ECO:0000256" key="2">
    <source>
        <dbReference type="ARBA" id="ARBA00008226"/>
    </source>
</evidence>
<evidence type="ECO:0000256" key="6">
    <source>
        <dbReference type="ARBA" id="ARBA00022741"/>
    </source>
</evidence>
<dbReference type="GO" id="GO:0005524">
    <property type="term" value="F:ATP binding"/>
    <property type="evidence" value="ECO:0007669"/>
    <property type="project" value="UniProtKB-UniRule"/>
</dbReference>
<dbReference type="SUPFAM" id="SSF55186">
    <property type="entry name" value="ThrRS/AlaRS common domain"/>
    <property type="match status" value="1"/>
</dbReference>
<dbReference type="InterPro" id="IPR023033">
    <property type="entry name" value="Ala_tRNA_ligase_euk/bac"/>
</dbReference>
<feature type="binding site" evidence="12">
    <location>
        <position position="566"/>
    </location>
    <ligand>
        <name>Zn(2+)</name>
        <dbReference type="ChEBI" id="CHEBI:29105"/>
    </ligand>
</feature>
<keyword evidence="11 12" id="KW-0030">Aminoacyl-tRNA synthetase</keyword>
<name>A0A7C4AJS4_9BACT</name>
<gene>
    <name evidence="12 15" type="primary">alaS</name>
    <name evidence="15" type="ORF">ENV75_05165</name>
</gene>
<dbReference type="HAMAP" id="MF_00036_B">
    <property type="entry name" value="Ala_tRNA_synth_B"/>
    <property type="match status" value="1"/>
</dbReference>
<keyword evidence="4 12" id="KW-0436">Ligase</keyword>
<dbReference type="Pfam" id="PF07973">
    <property type="entry name" value="tRNA_SAD"/>
    <property type="match status" value="1"/>
</dbReference>
<dbReference type="PANTHER" id="PTHR11777">
    <property type="entry name" value="ALANYL-TRNA SYNTHETASE"/>
    <property type="match status" value="1"/>
</dbReference>
<comment type="cofactor">
    <cofactor evidence="12">
        <name>Zn(2+)</name>
        <dbReference type="ChEBI" id="CHEBI:29105"/>
    </cofactor>
    <text evidence="12">Binds 1 zinc ion per subunit.</text>
</comment>
<dbReference type="EC" id="6.1.1.7" evidence="12"/>
<reference evidence="15" key="1">
    <citation type="journal article" date="2020" name="mSystems">
        <title>Genome- and Community-Level Interaction Insights into Carbon Utilization and Element Cycling Functions of Hydrothermarchaeota in Hydrothermal Sediment.</title>
        <authorList>
            <person name="Zhou Z."/>
            <person name="Liu Y."/>
            <person name="Xu W."/>
            <person name="Pan J."/>
            <person name="Luo Z.H."/>
            <person name="Li M."/>
        </authorList>
    </citation>
    <scope>NUCLEOTIDE SEQUENCE [LARGE SCALE GENOMIC DNA]</scope>
    <source>
        <strain evidence="15">SpSt-788</strain>
    </source>
</reference>
<evidence type="ECO:0000256" key="10">
    <source>
        <dbReference type="ARBA" id="ARBA00022917"/>
    </source>
</evidence>
<comment type="similarity">
    <text evidence="2 12">Belongs to the class-II aminoacyl-tRNA synthetase family.</text>
</comment>
<dbReference type="GO" id="GO:0006419">
    <property type="term" value="P:alanyl-tRNA aminoacylation"/>
    <property type="evidence" value="ECO:0007669"/>
    <property type="project" value="UniProtKB-UniRule"/>
</dbReference>
<keyword evidence="5 12" id="KW-0479">Metal-binding</keyword>
<keyword evidence="7 12" id="KW-0862">Zinc</keyword>
<evidence type="ECO:0000256" key="5">
    <source>
        <dbReference type="ARBA" id="ARBA00022723"/>
    </source>
</evidence>
<feature type="domain" description="Alanyl-transfer RNA synthetases family profile" evidence="14">
    <location>
        <begin position="1"/>
        <end position="711"/>
    </location>
</feature>
<dbReference type="Pfam" id="PF02272">
    <property type="entry name" value="DHHA1"/>
    <property type="match status" value="1"/>
</dbReference>
<dbReference type="FunFam" id="3.30.930.10:FF:000004">
    <property type="entry name" value="Alanine--tRNA ligase"/>
    <property type="match status" value="1"/>
</dbReference>
<feature type="coiled-coil region" evidence="13">
    <location>
        <begin position="729"/>
        <end position="759"/>
    </location>
</feature>
<dbReference type="GO" id="GO:0005829">
    <property type="term" value="C:cytosol"/>
    <property type="evidence" value="ECO:0007669"/>
    <property type="project" value="TreeGrafter"/>
</dbReference>
<dbReference type="Gene3D" id="3.30.54.20">
    <property type="match status" value="1"/>
</dbReference>
<dbReference type="PRINTS" id="PR00980">
    <property type="entry name" value="TRNASYNTHALA"/>
</dbReference>
<dbReference type="InterPro" id="IPR045864">
    <property type="entry name" value="aa-tRNA-synth_II/BPL/LPL"/>
</dbReference>
<evidence type="ECO:0000256" key="12">
    <source>
        <dbReference type="HAMAP-Rule" id="MF_00036"/>
    </source>
</evidence>
<dbReference type="Gene3D" id="3.10.310.40">
    <property type="match status" value="1"/>
</dbReference>
<dbReference type="SMART" id="SM00863">
    <property type="entry name" value="tRNA_SAD"/>
    <property type="match status" value="1"/>
</dbReference>
<dbReference type="Gene3D" id="3.30.980.10">
    <property type="entry name" value="Threonyl-trna Synthetase, Chain A, domain 2"/>
    <property type="match status" value="1"/>
</dbReference>
<evidence type="ECO:0000256" key="8">
    <source>
        <dbReference type="ARBA" id="ARBA00022840"/>
    </source>
</evidence>
<evidence type="ECO:0000256" key="4">
    <source>
        <dbReference type="ARBA" id="ARBA00022598"/>
    </source>
</evidence>
<dbReference type="InterPro" id="IPR018162">
    <property type="entry name" value="Ala-tRNA-ligase_IIc_anticod-bd"/>
</dbReference>
<keyword evidence="10 12" id="KW-0648">Protein biosynthesis</keyword>
<keyword evidence="13" id="KW-0175">Coiled coil</keyword>
<feature type="binding site" evidence="12">
    <location>
        <position position="672"/>
    </location>
    <ligand>
        <name>Zn(2+)</name>
        <dbReference type="ChEBI" id="CHEBI:29105"/>
    </ligand>
</feature>
<dbReference type="NCBIfam" id="TIGR00344">
    <property type="entry name" value="alaS"/>
    <property type="match status" value="1"/>
</dbReference>
<dbReference type="PROSITE" id="PS50860">
    <property type="entry name" value="AA_TRNA_LIGASE_II_ALA"/>
    <property type="match status" value="1"/>
</dbReference>
<dbReference type="InterPro" id="IPR018165">
    <property type="entry name" value="Ala-tRNA-synth_IIc_core"/>
</dbReference>
<dbReference type="SUPFAM" id="SSF50447">
    <property type="entry name" value="Translation proteins"/>
    <property type="match status" value="1"/>
</dbReference>
<dbReference type="CDD" id="cd00673">
    <property type="entry name" value="AlaRS_core"/>
    <property type="match status" value="1"/>
</dbReference>
<dbReference type="EMBL" id="DTHO01000057">
    <property type="protein sequence ID" value="HGG99820.1"/>
    <property type="molecule type" value="Genomic_DNA"/>
</dbReference>
<dbReference type="InterPro" id="IPR009000">
    <property type="entry name" value="Transl_B-barrel_sf"/>
</dbReference>
<dbReference type="GO" id="GO:0004813">
    <property type="term" value="F:alanine-tRNA ligase activity"/>
    <property type="evidence" value="ECO:0007669"/>
    <property type="project" value="UniProtKB-UniRule"/>
</dbReference>
<dbReference type="Gene3D" id="6.10.250.550">
    <property type="match status" value="1"/>
</dbReference>
<dbReference type="InterPro" id="IPR018163">
    <property type="entry name" value="Thr/Ala-tRNA-synth_IIc_edit"/>
</dbReference>
<evidence type="ECO:0000256" key="7">
    <source>
        <dbReference type="ARBA" id="ARBA00022833"/>
    </source>
</evidence>
<comment type="function">
    <text evidence="12">Catalyzes the attachment of alanine to tRNA(Ala) in a two-step reaction: alanine is first activated by ATP to form Ala-AMP and then transferred to the acceptor end of tRNA(Ala). Also edits incorrectly charged Ser-tRNA(Ala) and Gly-tRNA(Ala) via its editing domain.</text>
</comment>
<dbReference type="InterPro" id="IPR012947">
    <property type="entry name" value="tRNA_SAD"/>
</dbReference>
<feature type="binding site" evidence="12">
    <location>
        <position position="570"/>
    </location>
    <ligand>
        <name>Zn(2+)</name>
        <dbReference type="ChEBI" id="CHEBI:29105"/>
    </ligand>
</feature>
<evidence type="ECO:0000259" key="14">
    <source>
        <dbReference type="PROSITE" id="PS50860"/>
    </source>
</evidence>
<keyword evidence="9 12" id="KW-0694">RNA-binding</keyword>
<dbReference type="FunFam" id="2.40.30.130:FF:000001">
    <property type="entry name" value="Alanine--tRNA ligase"/>
    <property type="match status" value="1"/>
</dbReference>
<dbReference type="Gene3D" id="2.40.30.130">
    <property type="match status" value="1"/>
</dbReference>
<proteinExistence type="inferred from homology"/>